<keyword evidence="3" id="KW-1185">Reference proteome</keyword>
<feature type="region of interest" description="Disordered" evidence="1">
    <location>
        <begin position="159"/>
        <end position="179"/>
    </location>
</feature>
<comment type="caution">
    <text evidence="2">The sequence shown here is derived from an EMBL/GenBank/DDBJ whole genome shotgun (WGS) entry which is preliminary data.</text>
</comment>
<dbReference type="AlphaFoldDB" id="A0AAV7VP12"/>
<protein>
    <submittedName>
        <fullName evidence="2">Uncharacterized protein</fullName>
    </submittedName>
</protein>
<organism evidence="2 3">
    <name type="scientific">Pleurodeles waltl</name>
    <name type="common">Iberian ribbed newt</name>
    <dbReference type="NCBI Taxonomy" id="8319"/>
    <lineage>
        <taxon>Eukaryota</taxon>
        <taxon>Metazoa</taxon>
        <taxon>Chordata</taxon>
        <taxon>Craniata</taxon>
        <taxon>Vertebrata</taxon>
        <taxon>Euteleostomi</taxon>
        <taxon>Amphibia</taxon>
        <taxon>Batrachia</taxon>
        <taxon>Caudata</taxon>
        <taxon>Salamandroidea</taxon>
        <taxon>Salamandridae</taxon>
        <taxon>Pleurodelinae</taxon>
        <taxon>Pleurodeles</taxon>
    </lineage>
</organism>
<accession>A0AAV7VP12</accession>
<evidence type="ECO:0000313" key="3">
    <source>
        <dbReference type="Proteomes" id="UP001066276"/>
    </source>
</evidence>
<sequence length="179" mass="18917">MEASIPSIRQLTAVISCSIRSIVVGCSLSDVVMGWIGGGDEWVSVVMEVGRFWWSASENNSCGAGLPAGLWFGLLPGIALLVCEDYPVGPEIFFGVQWRADRGVATTRLRPPGRPLLARRPRAFQVTVAGRFSLGSGARRFLKSSDAGQVIRRCRCGAPAASPGSPQHGAQGLGGHLPS</sequence>
<reference evidence="2" key="1">
    <citation type="journal article" date="2022" name="bioRxiv">
        <title>Sequencing and chromosome-scale assembly of the giantPleurodeles waltlgenome.</title>
        <authorList>
            <person name="Brown T."/>
            <person name="Elewa A."/>
            <person name="Iarovenko S."/>
            <person name="Subramanian E."/>
            <person name="Araus A.J."/>
            <person name="Petzold A."/>
            <person name="Susuki M."/>
            <person name="Suzuki K.-i.T."/>
            <person name="Hayashi T."/>
            <person name="Toyoda A."/>
            <person name="Oliveira C."/>
            <person name="Osipova E."/>
            <person name="Leigh N.D."/>
            <person name="Simon A."/>
            <person name="Yun M.H."/>
        </authorList>
    </citation>
    <scope>NUCLEOTIDE SEQUENCE</scope>
    <source>
        <strain evidence="2">20211129_DDA</strain>
        <tissue evidence="2">Liver</tissue>
    </source>
</reference>
<dbReference type="EMBL" id="JANPWB010000003">
    <property type="protein sequence ID" value="KAJ1202028.1"/>
    <property type="molecule type" value="Genomic_DNA"/>
</dbReference>
<gene>
    <name evidence="2" type="ORF">NDU88_005831</name>
</gene>
<proteinExistence type="predicted"/>
<evidence type="ECO:0000313" key="2">
    <source>
        <dbReference type="EMBL" id="KAJ1202028.1"/>
    </source>
</evidence>
<dbReference type="Proteomes" id="UP001066276">
    <property type="component" value="Chromosome 2_1"/>
</dbReference>
<name>A0AAV7VP12_PLEWA</name>
<evidence type="ECO:0000256" key="1">
    <source>
        <dbReference type="SAM" id="MobiDB-lite"/>
    </source>
</evidence>